<sequence>MNLAKASASVKLRGRSHRRGRSRKKGVMEVDGDDDIAEIDNDSSDAESVKERSGIEFWYFLALRVVELWAWNTLNGTCWWSSLICSKEFKDKSTQKCRRRWYTYLNADFERGGWSLEEDKLLCEAQKRYGNRWTEIVKVVSCRTDNAVKNHFTTLLKKEAKREALSKENINLGNNLNNKQDLAANGSAESLPLLKKMKTGLH</sequence>
<feature type="compositionally biased region" description="Basic residues" evidence="1">
    <location>
        <begin position="12"/>
        <end position="25"/>
    </location>
</feature>
<dbReference type="CDD" id="cd00167">
    <property type="entry name" value="SANT"/>
    <property type="match status" value="1"/>
</dbReference>
<dbReference type="PANTHER" id="PTHR45614">
    <property type="entry name" value="MYB PROTEIN-RELATED"/>
    <property type="match status" value="1"/>
</dbReference>
<dbReference type="Gene3D" id="1.10.10.60">
    <property type="entry name" value="Homeodomain-like"/>
    <property type="match status" value="1"/>
</dbReference>
<name>A0A7J7L7S3_9MAGN</name>
<gene>
    <name evidence="4" type="ORF">GIB67_032527</name>
</gene>
<dbReference type="InterPro" id="IPR050560">
    <property type="entry name" value="MYB_TF"/>
</dbReference>
<protein>
    <submittedName>
        <fullName evidence="4">Uncharacterized protein</fullName>
    </submittedName>
</protein>
<accession>A0A7J7L7S3</accession>
<dbReference type="PROSITE" id="PS50090">
    <property type="entry name" value="MYB_LIKE"/>
    <property type="match status" value="1"/>
</dbReference>
<reference evidence="4 5" key="1">
    <citation type="journal article" date="2020" name="IScience">
        <title>Genome Sequencing of the Endangered Kingdonia uniflora (Circaeasteraceae, Ranunculales) Reveals Potential Mechanisms of Evolutionary Specialization.</title>
        <authorList>
            <person name="Sun Y."/>
            <person name="Deng T."/>
            <person name="Zhang A."/>
            <person name="Moore M.J."/>
            <person name="Landis J.B."/>
            <person name="Lin N."/>
            <person name="Zhang H."/>
            <person name="Zhang X."/>
            <person name="Huang J."/>
            <person name="Zhang X."/>
            <person name="Sun H."/>
            <person name="Wang H."/>
        </authorList>
    </citation>
    <scope>NUCLEOTIDE SEQUENCE [LARGE SCALE GENOMIC DNA]</scope>
    <source>
        <strain evidence="4">TB1705</strain>
        <tissue evidence="4">Leaf</tissue>
    </source>
</reference>
<evidence type="ECO:0000259" key="3">
    <source>
        <dbReference type="PROSITE" id="PS51294"/>
    </source>
</evidence>
<dbReference type="InterPro" id="IPR001005">
    <property type="entry name" value="SANT/Myb"/>
</dbReference>
<dbReference type="SMART" id="SM00717">
    <property type="entry name" value="SANT"/>
    <property type="match status" value="1"/>
</dbReference>
<comment type="caution">
    <text evidence="4">The sequence shown here is derived from an EMBL/GenBank/DDBJ whole genome shotgun (WGS) entry which is preliminary data.</text>
</comment>
<dbReference type="GO" id="GO:0000981">
    <property type="term" value="F:DNA-binding transcription factor activity, RNA polymerase II-specific"/>
    <property type="evidence" value="ECO:0007669"/>
    <property type="project" value="TreeGrafter"/>
</dbReference>
<dbReference type="InterPro" id="IPR017930">
    <property type="entry name" value="Myb_dom"/>
</dbReference>
<dbReference type="GO" id="GO:0000978">
    <property type="term" value="F:RNA polymerase II cis-regulatory region sequence-specific DNA binding"/>
    <property type="evidence" value="ECO:0007669"/>
    <property type="project" value="TreeGrafter"/>
</dbReference>
<feature type="region of interest" description="Disordered" evidence="1">
    <location>
        <begin position="1"/>
        <end position="26"/>
    </location>
</feature>
<dbReference type="GO" id="GO:0005634">
    <property type="term" value="C:nucleus"/>
    <property type="evidence" value="ECO:0007669"/>
    <property type="project" value="TreeGrafter"/>
</dbReference>
<keyword evidence="5" id="KW-1185">Reference proteome</keyword>
<evidence type="ECO:0000256" key="1">
    <source>
        <dbReference type="SAM" id="MobiDB-lite"/>
    </source>
</evidence>
<evidence type="ECO:0000313" key="4">
    <source>
        <dbReference type="EMBL" id="KAF6138633.1"/>
    </source>
</evidence>
<dbReference type="Pfam" id="PF00249">
    <property type="entry name" value="Myb_DNA-binding"/>
    <property type="match status" value="1"/>
</dbReference>
<dbReference type="OrthoDB" id="2143914at2759"/>
<dbReference type="AlphaFoldDB" id="A0A7J7L7S3"/>
<dbReference type="PANTHER" id="PTHR45614:SF76">
    <property type="entry name" value="TRANSCRIPTION FACTOR MYB124"/>
    <property type="match status" value="1"/>
</dbReference>
<dbReference type="InterPro" id="IPR009057">
    <property type="entry name" value="Homeodomain-like_sf"/>
</dbReference>
<dbReference type="Proteomes" id="UP000541444">
    <property type="component" value="Unassembled WGS sequence"/>
</dbReference>
<dbReference type="SUPFAM" id="SSF46689">
    <property type="entry name" value="Homeodomain-like"/>
    <property type="match status" value="1"/>
</dbReference>
<feature type="domain" description="HTH myb-type" evidence="3">
    <location>
        <begin position="106"/>
        <end position="160"/>
    </location>
</feature>
<proteinExistence type="predicted"/>
<feature type="domain" description="Myb-like" evidence="2">
    <location>
        <begin position="106"/>
        <end position="156"/>
    </location>
</feature>
<evidence type="ECO:0000259" key="2">
    <source>
        <dbReference type="PROSITE" id="PS50090"/>
    </source>
</evidence>
<dbReference type="EMBL" id="JACGCM010002568">
    <property type="protein sequence ID" value="KAF6138633.1"/>
    <property type="molecule type" value="Genomic_DNA"/>
</dbReference>
<dbReference type="PROSITE" id="PS51294">
    <property type="entry name" value="HTH_MYB"/>
    <property type="match status" value="1"/>
</dbReference>
<organism evidence="4 5">
    <name type="scientific">Kingdonia uniflora</name>
    <dbReference type="NCBI Taxonomy" id="39325"/>
    <lineage>
        <taxon>Eukaryota</taxon>
        <taxon>Viridiplantae</taxon>
        <taxon>Streptophyta</taxon>
        <taxon>Embryophyta</taxon>
        <taxon>Tracheophyta</taxon>
        <taxon>Spermatophyta</taxon>
        <taxon>Magnoliopsida</taxon>
        <taxon>Ranunculales</taxon>
        <taxon>Circaeasteraceae</taxon>
        <taxon>Kingdonia</taxon>
    </lineage>
</organism>
<evidence type="ECO:0000313" key="5">
    <source>
        <dbReference type="Proteomes" id="UP000541444"/>
    </source>
</evidence>